<organism evidence="1">
    <name type="scientific">Siphoviridae sp. ctqPo10</name>
    <dbReference type="NCBI Taxonomy" id="2827948"/>
    <lineage>
        <taxon>Viruses</taxon>
        <taxon>Duplodnaviria</taxon>
        <taxon>Heunggongvirae</taxon>
        <taxon>Uroviricota</taxon>
        <taxon>Caudoviricetes</taxon>
    </lineage>
</organism>
<sequence length="63" mass="7020">MKDIKIAKFVELITNSKTAIEAARESGISHLPMGEVLRELSKEEYISDWDKLAKSLIGESKNG</sequence>
<reference evidence="1" key="1">
    <citation type="journal article" date="2021" name="Proc. Natl. Acad. Sci. U.S.A.">
        <title>A Catalog of Tens of Thousands of Viruses from Human Metagenomes Reveals Hidden Associations with Chronic Diseases.</title>
        <authorList>
            <person name="Tisza M.J."/>
            <person name="Buck C.B."/>
        </authorList>
    </citation>
    <scope>NUCLEOTIDE SEQUENCE</scope>
    <source>
        <strain evidence="1">CtqPo10</strain>
    </source>
</reference>
<dbReference type="EMBL" id="BK032682">
    <property type="protein sequence ID" value="DAF54701.1"/>
    <property type="molecule type" value="Genomic_DNA"/>
</dbReference>
<protein>
    <submittedName>
        <fullName evidence="1">Uncharacterized protein</fullName>
    </submittedName>
</protein>
<evidence type="ECO:0000313" key="1">
    <source>
        <dbReference type="EMBL" id="DAF54701.1"/>
    </source>
</evidence>
<name>A0A8S5SUI4_9CAUD</name>
<proteinExistence type="predicted"/>
<accession>A0A8S5SUI4</accession>